<dbReference type="AlphaFoldDB" id="A0A1J7JGS6"/>
<dbReference type="GO" id="GO:0004197">
    <property type="term" value="F:cysteine-type endopeptidase activity"/>
    <property type="evidence" value="ECO:0007669"/>
    <property type="project" value="InterPro"/>
</dbReference>
<gene>
    <name evidence="2" type="ORF">CONLIGDRAFT_712867</name>
</gene>
<dbReference type="PANTHER" id="PTHR40619:SF3">
    <property type="entry name" value="FUNGAL STAND N-TERMINAL GOODBYE DOMAIN-CONTAINING PROTEIN"/>
    <property type="match status" value="1"/>
</dbReference>
<accession>A0A1J7JGS6</accession>
<evidence type="ECO:0000259" key="1">
    <source>
        <dbReference type="Pfam" id="PF00656"/>
    </source>
</evidence>
<evidence type="ECO:0000313" key="3">
    <source>
        <dbReference type="Proteomes" id="UP000182658"/>
    </source>
</evidence>
<feature type="domain" description="Peptidase C14 caspase" evidence="1">
    <location>
        <begin position="84"/>
        <end position="206"/>
    </location>
</feature>
<evidence type="ECO:0000313" key="2">
    <source>
        <dbReference type="EMBL" id="OIW32561.1"/>
    </source>
</evidence>
<name>A0A1J7JGS6_9PEZI</name>
<protein>
    <recommendedName>
        <fullName evidence="1">Peptidase C14 caspase domain-containing protein</fullName>
    </recommendedName>
</protein>
<dbReference type="InParanoid" id="A0A1J7JGS6"/>
<dbReference type="GO" id="GO:0006508">
    <property type="term" value="P:proteolysis"/>
    <property type="evidence" value="ECO:0007669"/>
    <property type="project" value="InterPro"/>
</dbReference>
<reference evidence="2 3" key="1">
    <citation type="submission" date="2016-10" db="EMBL/GenBank/DDBJ databases">
        <title>Draft genome sequence of Coniochaeta ligniaria NRRL30616, a lignocellulolytic fungus for bioabatement of inhibitors in plant biomass hydrolysates.</title>
        <authorList>
            <consortium name="DOE Joint Genome Institute"/>
            <person name="Jimenez D.J."/>
            <person name="Hector R.E."/>
            <person name="Riley R."/>
            <person name="Sun H."/>
            <person name="Grigoriev I.V."/>
            <person name="Van Elsas J.D."/>
            <person name="Nichols N.N."/>
        </authorList>
    </citation>
    <scope>NUCLEOTIDE SEQUENCE [LARGE SCALE GENOMIC DNA]</scope>
    <source>
        <strain evidence="2 3">NRRL 30616</strain>
    </source>
</reference>
<dbReference type="InterPro" id="IPR011600">
    <property type="entry name" value="Pept_C14_caspase"/>
</dbReference>
<dbReference type="Proteomes" id="UP000182658">
    <property type="component" value="Unassembled WGS sequence"/>
</dbReference>
<dbReference type="STRING" id="1408157.A0A1J7JGS6"/>
<dbReference type="PANTHER" id="PTHR40619">
    <property type="entry name" value="FUNGAL STAND N-TERMINAL GOODBYE DOMAIN-CONTAINING PROTEIN"/>
    <property type="match status" value="1"/>
</dbReference>
<proteinExistence type="predicted"/>
<keyword evidence="3" id="KW-1185">Reference proteome</keyword>
<sequence length="785" mass="86863">MDVSKLFQGLSISRILSPSSWATSSPPGSLPPSHNTSTVGYHVTQHSLLVQLNMAVQAAFPTRHRSPYVDVNVLLMTWESDDLGVEREVQCLESLFRDVYHFEVEHWKIPDHQPGRHATKKVIELMEVSTHADNLVIFYYAGHAMRNSHQPGGLPIWFANRGADSPRFDSSCVQPHLCQVDENSADVLLLYDCCHPANGHGSIESSRAVISLLAACGFESRAPEVGTDSFTHSLVQVLADAARQNVRISVPDLHCRQLNWLRDDRPKVLMRKEASGKVGIHRSHDGVPLFTEPVRRTPVYCQLSLNDRSRAIFLSPLPKSTTLESGAPFIDLSNESPAEHETRSKLHVLLSVSLEEDSFDEAEFKDWICSAPDAVRSIRVGALPSCSTLLLMQVPVAVWDMLPASPAISFVNFVKDTGTMQSQVGEVALGLSLLRTPGSDSDSVHLKLDEILRMQRETLGIQREMLLSVNAGNSKTHLLQFLMEQISQNPGMMGHADTAATGRDQADVPDGTTLRGYTPDDLFKILNFNHYQISKDGENALKIGSSFALADVQQAAAFVATPQVRKLLNSPSPGIVAVDGHFDRGHIGNVNPLSHVCATLSQALRQQARQDVTISRPARPMLPQLDRGGRPIVVLEYFCAEHLADADDLRGPQGLIRSLTCQLLLSLLFNEWIGQHDAVYSHYLSPGEQDLLAARDLAAVCRLFVSLTGMVPRDVPIYCVVDGWSRYERDAWRNDYNIVLDMFHRITIASDLNAAGGPFKLLLTNPTESRWLGYMLGPDQRLSLR</sequence>
<organism evidence="2 3">
    <name type="scientific">Coniochaeta ligniaria NRRL 30616</name>
    <dbReference type="NCBI Taxonomy" id="1408157"/>
    <lineage>
        <taxon>Eukaryota</taxon>
        <taxon>Fungi</taxon>
        <taxon>Dikarya</taxon>
        <taxon>Ascomycota</taxon>
        <taxon>Pezizomycotina</taxon>
        <taxon>Sordariomycetes</taxon>
        <taxon>Sordariomycetidae</taxon>
        <taxon>Coniochaetales</taxon>
        <taxon>Coniochaetaceae</taxon>
        <taxon>Coniochaeta</taxon>
    </lineage>
</organism>
<dbReference type="EMBL" id="KV875095">
    <property type="protein sequence ID" value="OIW32561.1"/>
    <property type="molecule type" value="Genomic_DNA"/>
</dbReference>
<dbReference type="OrthoDB" id="3559580at2759"/>
<dbReference type="Pfam" id="PF00656">
    <property type="entry name" value="Peptidase_C14"/>
    <property type="match status" value="1"/>
</dbReference>